<evidence type="ECO:0000313" key="3">
    <source>
        <dbReference type="EMBL" id="KAF2098763.1"/>
    </source>
</evidence>
<gene>
    <name evidence="3" type="ORF">NA57DRAFT_66076</name>
</gene>
<dbReference type="EMBL" id="ML978126">
    <property type="protein sequence ID" value="KAF2098763.1"/>
    <property type="molecule type" value="Genomic_DNA"/>
</dbReference>
<protein>
    <submittedName>
        <fullName evidence="3">Secretion pathway protein Sls2/Rcy1</fullName>
    </submittedName>
</protein>
<dbReference type="AlphaFoldDB" id="A0A9P4IEY4"/>
<dbReference type="SMART" id="SM00256">
    <property type="entry name" value="FBOX"/>
    <property type="match status" value="1"/>
</dbReference>
<evidence type="ECO:0000259" key="2">
    <source>
        <dbReference type="PROSITE" id="PS50181"/>
    </source>
</evidence>
<dbReference type="Gene3D" id="1.20.1280.50">
    <property type="match status" value="1"/>
</dbReference>
<sequence>MSNFKRASIITPSVAANGKPVLPAELIELVLDYLPMQELMRFACTSKRMREMVYDDSRWVKRLQSMGVWDEAEARKRAEEMMRRMGRGPGPPAAAAAAANGSVVASLSSASGVSGRGGGITTLFDAGFEEERERQRASVEKERQVKLARARKESLSSGFENITMGTNGTPSAPQPAYRDPMVALKVLSKVRSLRGAARQEYGKVYGALAPFYFDMARSTSHTDPVLFQTYRDPEQQAQMLAQLEIFAKSDYADGWYTREERLESMTSIFENAVLREFEQGYEAQDYDGRMRRYAHVLVTLNGGAGGIDIYIQNHTLMVHKDRLGNPLDCIRDAPIGGISPGPSYEFFRSLSMSLNEQAAVIDRVFPPTVDVLLPFVERVGEDIISEYITTVLDEAHGKNIESYLKAVASLLEQGLQFANSLQPAKASKPDFPEQVKQVVTRCFEPHADLYLNEEIDFFKSKSNAEVDAWEKRLKDEEASNESFYMSNVNRQAVKNDFLSSFKKVVMMPVNVLPTIPISSPFSFATSKTHSSVITPTTAISNSDTLEPPSRSSTPVPGAGRISPKPGSEAPTNELAAKAAIMSTRLAGLAGLFSIEIALNLTHAAKSSLERAALLVKMGGQSGEEAREQCEAIFVALLQILGTRHIKTGFDKAVNHLSDYDPRTVAEHSRDQGGKGVEPLVTFLELVNVGDLIQQMIDVFFLQELAAAKLVDRDDFLSPAVNEKKRFEQMLDERVAAGLNKGIDVLIDEVEFICATTQPPGAATFNPGAAPTANGKQGGAVDFDMGPTETAKKVVDIVSSHTSMLVGSTDKNMLEVFNQEVGVRLFQALCKHLKRQRVSVDGSIKLISDTTHYYSYIVTLKNKALTPYFAALRELAQIYLIDAKHYPKELASIIADQDKYYGIFRAEEVLEFAERRADWFEVRTAVERAMFGLGCIVM</sequence>
<feature type="domain" description="F-box" evidence="2">
    <location>
        <begin position="22"/>
        <end position="62"/>
    </location>
</feature>
<evidence type="ECO:0000313" key="4">
    <source>
        <dbReference type="Proteomes" id="UP000799772"/>
    </source>
</evidence>
<evidence type="ECO:0000256" key="1">
    <source>
        <dbReference type="SAM" id="MobiDB-lite"/>
    </source>
</evidence>
<dbReference type="Proteomes" id="UP000799772">
    <property type="component" value="Unassembled WGS sequence"/>
</dbReference>
<name>A0A9P4IEY4_9PEZI</name>
<dbReference type="Pfam" id="PF07393">
    <property type="entry name" value="Sec10_HB"/>
    <property type="match status" value="1"/>
</dbReference>
<dbReference type="GO" id="GO:0000145">
    <property type="term" value="C:exocyst"/>
    <property type="evidence" value="ECO:0007669"/>
    <property type="project" value="TreeGrafter"/>
</dbReference>
<keyword evidence="4" id="KW-1185">Reference proteome</keyword>
<dbReference type="InterPro" id="IPR048627">
    <property type="entry name" value="Sec10_HB"/>
</dbReference>
<dbReference type="InterPro" id="IPR036047">
    <property type="entry name" value="F-box-like_dom_sf"/>
</dbReference>
<feature type="region of interest" description="Disordered" evidence="1">
    <location>
        <begin position="536"/>
        <end position="570"/>
    </location>
</feature>
<dbReference type="PROSITE" id="PS50181">
    <property type="entry name" value="FBOX"/>
    <property type="match status" value="1"/>
</dbReference>
<dbReference type="GO" id="GO:0006893">
    <property type="term" value="P:Golgi to plasma membrane transport"/>
    <property type="evidence" value="ECO:0007669"/>
    <property type="project" value="TreeGrafter"/>
</dbReference>
<proteinExistence type="predicted"/>
<dbReference type="InterPro" id="IPR001810">
    <property type="entry name" value="F-box_dom"/>
</dbReference>
<dbReference type="OrthoDB" id="5554140at2759"/>
<dbReference type="InterPro" id="IPR009976">
    <property type="entry name" value="Sec10-like"/>
</dbReference>
<reference evidence="3" key="1">
    <citation type="journal article" date="2020" name="Stud. Mycol.">
        <title>101 Dothideomycetes genomes: a test case for predicting lifestyles and emergence of pathogens.</title>
        <authorList>
            <person name="Haridas S."/>
            <person name="Albert R."/>
            <person name="Binder M."/>
            <person name="Bloem J."/>
            <person name="Labutti K."/>
            <person name="Salamov A."/>
            <person name="Andreopoulos B."/>
            <person name="Baker S."/>
            <person name="Barry K."/>
            <person name="Bills G."/>
            <person name="Bluhm B."/>
            <person name="Cannon C."/>
            <person name="Castanera R."/>
            <person name="Culley D."/>
            <person name="Daum C."/>
            <person name="Ezra D."/>
            <person name="Gonzalez J."/>
            <person name="Henrissat B."/>
            <person name="Kuo A."/>
            <person name="Liang C."/>
            <person name="Lipzen A."/>
            <person name="Lutzoni F."/>
            <person name="Magnuson J."/>
            <person name="Mondo S."/>
            <person name="Nolan M."/>
            <person name="Ohm R."/>
            <person name="Pangilinan J."/>
            <person name="Park H.-J."/>
            <person name="Ramirez L."/>
            <person name="Alfaro M."/>
            <person name="Sun H."/>
            <person name="Tritt A."/>
            <person name="Yoshinaga Y."/>
            <person name="Zwiers L.-H."/>
            <person name="Turgeon B."/>
            <person name="Goodwin S."/>
            <person name="Spatafora J."/>
            <person name="Crous P."/>
            <person name="Grigoriev I."/>
        </authorList>
    </citation>
    <scope>NUCLEOTIDE SEQUENCE</scope>
    <source>
        <strain evidence="3">CBS 133067</strain>
    </source>
</reference>
<dbReference type="SUPFAM" id="SSF81383">
    <property type="entry name" value="F-box domain"/>
    <property type="match status" value="1"/>
</dbReference>
<dbReference type="Pfam" id="PF12937">
    <property type="entry name" value="F-box-like"/>
    <property type="match status" value="1"/>
</dbReference>
<organism evidence="3 4">
    <name type="scientific">Rhizodiscina lignyota</name>
    <dbReference type="NCBI Taxonomy" id="1504668"/>
    <lineage>
        <taxon>Eukaryota</taxon>
        <taxon>Fungi</taxon>
        <taxon>Dikarya</taxon>
        <taxon>Ascomycota</taxon>
        <taxon>Pezizomycotina</taxon>
        <taxon>Dothideomycetes</taxon>
        <taxon>Pleosporomycetidae</taxon>
        <taxon>Aulographales</taxon>
        <taxon>Rhizodiscinaceae</taxon>
        <taxon>Rhizodiscina</taxon>
    </lineage>
</organism>
<dbReference type="PANTHER" id="PTHR12100">
    <property type="entry name" value="SEC10"/>
    <property type="match status" value="1"/>
</dbReference>
<feature type="compositionally biased region" description="Polar residues" evidence="1">
    <location>
        <begin position="536"/>
        <end position="554"/>
    </location>
</feature>
<dbReference type="GO" id="GO:0006887">
    <property type="term" value="P:exocytosis"/>
    <property type="evidence" value="ECO:0007669"/>
    <property type="project" value="TreeGrafter"/>
</dbReference>
<comment type="caution">
    <text evidence="3">The sequence shown here is derived from an EMBL/GenBank/DDBJ whole genome shotgun (WGS) entry which is preliminary data.</text>
</comment>
<accession>A0A9P4IEY4</accession>
<dbReference type="PANTHER" id="PTHR12100:SF1">
    <property type="entry name" value="RECYCLIN-1"/>
    <property type="match status" value="1"/>
</dbReference>